<proteinExistence type="predicted"/>
<dbReference type="InterPro" id="IPR004662">
    <property type="entry name" value="AcgluKinase_fam"/>
</dbReference>
<keyword evidence="8" id="KW-0067">ATP-binding</keyword>
<dbReference type="RefSeq" id="WP_132083605.1">
    <property type="nucleotide sequence ID" value="NZ_SLUK01000001.1"/>
</dbReference>
<evidence type="ECO:0000256" key="3">
    <source>
        <dbReference type="ARBA" id="ARBA00022571"/>
    </source>
</evidence>
<keyword evidence="3" id="KW-0055">Arginine biosynthesis</keyword>
<dbReference type="GO" id="GO:0006526">
    <property type="term" value="P:L-arginine biosynthetic process"/>
    <property type="evidence" value="ECO:0007669"/>
    <property type="project" value="UniProtKB-KW"/>
</dbReference>
<comment type="caution">
    <text evidence="11">The sequence shown here is derived from an EMBL/GenBank/DDBJ whole genome shotgun (WGS) entry which is preliminary data.</text>
</comment>
<dbReference type="GO" id="GO:0005524">
    <property type="term" value="F:ATP binding"/>
    <property type="evidence" value="ECO:0007669"/>
    <property type="project" value="UniProtKB-KW"/>
</dbReference>
<dbReference type="GO" id="GO:0005737">
    <property type="term" value="C:cytoplasm"/>
    <property type="evidence" value="ECO:0007669"/>
    <property type="project" value="InterPro"/>
</dbReference>
<dbReference type="InterPro" id="IPR001048">
    <property type="entry name" value="Asp/Glu/Uridylate_kinase"/>
</dbReference>
<sequence length="248" mass="25875">MNLSNADKALVLTQALPYMQKYFDKTVVIQYDPALQQGGVYEAVMSDIVLLGAVGIHAVLVHGGASLPETMGQDNKSLVASLQAQGGRAIGLCGIDGGMIQVEQNGEEGRVARIDPSILLDLIGSGYIPVVAAVGCGADGGACALNPDAAASAVASCLHAENLIMLSQARGVQKDKTDEGSLISAIQVSAVPSLLRSGTVTDGMRSKVEYCVEAVRRGVKKTFIIDGRIPHSILIEMFSDEGIGTMLY</sequence>
<evidence type="ECO:0000256" key="6">
    <source>
        <dbReference type="ARBA" id="ARBA00022741"/>
    </source>
</evidence>
<organism evidence="11 12">
    <name type="scientific">Harryflintia acetispora</name>
    <dbReference type="NCBI Taxonomy" id="1849041"/>
    <lineage>
        <taxon>Bacteria</taxon>
        <taxon>Bacillati</taxon>
        <taxon>Bacillota</taxon>
        <taxon>Clostridia</taxon>
        <taxon>Eubacteriales</taxon>
        <taxon>Oscillospiraceae</taxon>
        <taxon>Harryflintia</taxon>
    </lineage>
</organism>
<feature type="domain" description="Aspartate/glutamate/uridylate kinase" evidence="10">
    <location>
        <begin position="71"/>
        <end position="226"/>
    </location>
</feature>
<evidence type="ECO:0000313" key="11">
    <source>
        <dbReference type="EMBL" id="TCL45266.1"/>
    </source>
</evidence>
<protein>
    <recommendedName>
        <fullName evidence="2">acetylglutamate kinase</fullName>
        <ecNumber evidence="2">2.7.2.8</ecNumber>
    </recommendedName>
</protein>
<keyword evidence="6" id="KW-0547">Nucleotide-binding</keyword>
<evidence type="ECO:0000256" key="5">
    <source>
        <dbReference type="ARBA" id="ARBA00022679"/>
    </source>
</evidence>
<gene>
    <name evidence="11" type="ORF">EDD78_101248</name>
</gene>
<dbReference type="SUPFAM" id="SSF53633">
    <property type="entry name" value="Carbamate kinase-like"/>
    <property type="match status" value="1"/>
</dbReference>
<evidence type="ECO:0000256" key="9">
    <source>
        <dbReference type="ARBA" id="ARBA00048141"/>
    </source>
</evidence>
<comment type="pathway">
    <text evidence="1">Amino-acid biosynthesis; L-arginine biosynthesis; N(2)-acetyl-L-ornithine from L-glutamate: step 2/4.</text>
</comment>
<dbReference type="PANTHER" id="PTHR23342">
    <property type="entry name" value="N-ACETYLGLUTAMATE SYNTHASE"/>
    <property type="match status" value="1"/>
</dbReference>
<keyword evidence="5" id="KW-0808">Transferase</keyword>
<dbReference type="InterPro" id="IPR036393">
    <property type="entry name" value="AceGlu_kinase-like_sf"/>
</dbReference>
<dbReference type="EC" id="2.7.2.8" evidence="2"/>
<evidence type="ECO:0000256" key="8">
    <source>
        <dbReference type="ARBA" id="ARBA00022840"/>
    </source>
</evidence>
<dbReference type="AlphaFoldDB" id="A0A9X8ULG7"/>
<dbReference type="GO" id="GO:0003991">
    <property type="term" value="F:acetylglutamate kinase activity"/>
    <property type="evidence" value="ECO:0007669"/>
    <property type="project" value="UniProtKB-EC"/>
</dbReference>
<evidence type="ECO:0000313" key="12">
    <source>
        <dbReference type="Proteomes" id="UP000294682"/>
    </source>
</evidence>
<evidence type="ECO:0000256" key="7">
    <source>
        <dbReference type="ARBA" id="ARBA00022777"/>
    </source>
</evidence>
<evidence type="ECO:0000256" key="2">
    <source>
        <dbReference type="ARBA" id="ARBA00013065"/>
    </source>
</evidence>
<accession>A0A9X8ULG7</accession>
<dbReference type="Pfam" id="PF00696">
    <property type="entry name" value="AA_kinase"/>
    <property type="match status" value="1"/>
</dbReference>
<dbReference type="Proteomes" id="UP000294682">
    <property type="component" value="Unassembled WGS sequence"/>
</dbReference>
<keyword evidence="7 11" id="KW-0418">Kinase</keyword>
<evidence type="ECO:0000256" key="4">
    <source>
        <dbReference type="ARBA" id="ARBA00022605"/>
    </source>
</evidence>
<evidence type="ECO:0000256" key="1">
    <source>
        <dbReference type="ARBA" id="ARBA00004828"/>
    </source>
</evidence>
<evidence type="ECO:0000259" key="10">
    <source>
        <dbReference type="Pfam" id="PF00696"/>
    </source>
</evidence>
<keyword evidence="12" id="KW-1185">Reference proteome</keyword>
<dbReference type="PIRSF" id="PIRSF000728">
    <property type="entry name" value="NAGK"/>
    <property type="match status" value="1"/>
</dbReference>
<name>A0A9X8ULG7_9FIRM</name>
<comment type="catalytic activity">
    <reaction evidence="9">
        <text>N-acetyl-L-glutamate + ATP = N-acetyl-L-glutamyl 5-phosphate + ADP</text>
        <dbReference type="Rhea" id="RHEA:14629"/>
        <dbReference type="ChEBI" id="CHEBI:30616"/>
        <dbReference type="ChEBI" id="CHEBI:44337"/>
        <dbReference type="ChEBI" id="CHEBI:57936"/>
        <dbReference type="ChEBI" id="CHEBI:456216"/>
        <dbReference type="EC" id="2.7.2.8"/>
    </reaction>
</comment>
<dbReference type="EMBL" id="SLUK01000001">
    <property type="protein sequence ID" value="TCL45266.1"/>
    <property type="molecule type" value="Genomic_DNA"/>
</dbReference>
<dbReference type="PANTHER" id="PTHR23342:SF0">
    <property type="entry name" value="N-ACETYLGLUTAMATE SYNTHASE, MITOCHONDRIAL"/>
    <property type="match status" value="1"/>
</dbReference>
<dbReference type="Gene3D" id="3.40.1160.10">
    <property type="entry name" value="Acetylglutamate kinase-like"/>
    <property type="match status" value="2"/>
</dbReference>
<reference evidence="11 12" key="1">
    <citation type="submission" date="2019-03" db="EMBL/GenBank/DDBJ databases">
        <title>Genomic Encyclopedia of Type Strains, Phase IV (KMG-IV): sequencing the most valuable type-strain genomes for metagenomic binning, comparative biology and taxonomic classification.</title>
        <authorList>
            <person name="Goeker M."/>
        </authorList>
    </citation>
    <scope>NUCLEOTIDE SEQUENCE [LARGE SCALE GENOMIC DNA]</scope>
    <source>
        <strain evidence="11 12">DSM 100433</strain>
    </source>
</reference>
<keyword evidence="4" id="KW-0028">Amino-acid biosynthesis</keyword>